<dbReference type="HOGENOM" id="CLU_397882_0_0_6"/>
<dbReference type="STRING" id="1085623.GNIT_1975"/>
<feature type="chain" id="PRO_5003467658" description="CARDB domain-containing protein" evidence="1">
    <location>
        <begin position="27"/>
        <end position="703"/>
    </location>
</feature>
<dbReference type="Proteomes" id="UP000009282">
    <property type="component" value="Chromosome"/>
</dbReference>
<name>G4QKL8_GLANF</name>
<dbReference type="AlphaFoldDB" id="G4QKL8"/>
<evidence type="ECO:0000256" key="1">
    <source>
        <dbReference type="SAM" id="SignalP"/>
    </source>
</evidence>
<keyword evidence="3" id="KW-1185">Reference proteome</keyword>
<organism evidence="2 3">
    <name type="scientific">Glaciecola nitratireducens (strain JCM 12485 / KCTC 12276 / FR1064)</name>
    <dbReference type="NCBI Taxonomy" id="1085623"/>
    <lineage>
        <taxon>Bacteria</taxon>
        <taxon>Pseudomonadati</taxon>
        <taxon>Pseudomonadota</taxon>
        <taxon>Gammaproteobacteria</taxon>
        <taxon>Alteromonadales</taxon>
        <taxon>Alteromonadaceae</taxon>
        <taxon>Brumicola</taxon>
    </lineage>
</organism>
<reference evidence="2 3" key="1">
    <citation type="journal article" date="2011" name="J. Bacteriol.">
        <title>Complete genome sequence of seawater bacterium Glaciecola nitratireducens FR1064T.</title>
        <authorList>
            <person name="Bian F."/>
            <person name="Qin Q.L."/>
            <person name="Xie B.B."/>
            <person name="Shu Y.L."/>
            <person name="Zhang X.Y."/>
            <person name="Yu Y."/>
            <person name="Chen B."/>
            <person name="Chen X.L."/>
            <person name="Zhou B.C."/>
            <person name="Zhang Y.Z."/>
        </authorList>
    </citation>
    <scope>NUCLEOTIDE SEQUENCE [LARGE SCALE GENOMIC DNA]</scope>
    <source>
        <strain evidence="3">JCM 12485 / KCTC 12276 / FR1064</strain>
    </source>
</reference>
<dbReference type="OrthoDB" id="5714489at2"/>
<accession>G4QKL8</accession>
<sequence length="703" mass="75996">MLTKNMKKSPIAIAIIAAALSGTAFAAHESVHVFSVNDVLGGFTGTTYGTSGSDNDPSIICGIGDVPCTDVTDFLDKSGVRLYPVDSEFGYYVVDFLGAEGKIRDFDYAEGFVGNEPSGGIRVSNAPTLKYKVKAPLGTWCQGLGGTSVKCETEHYTAMEHVLSCHETIPYQFADPVTGEQKILSTESGNLVYDCADAPLDDNALILVDGELGPRLESSVPCDEVGVPDGCQMFPNDKTDMLNNIALSTDYSVQLKDDGKPLYGWGGLHKRPNDVRMYARLALPDEWKDPDIEPFVVTKAYLEVDHLITNNPNDQIRPEDLENEAATGRKPSYFIENYDPENLDPESEVWKSTVSCYEGDGDFIEGEAPATPIGAGTVLRNMPFALKKNATPGTLAEDDPYAFSADLYNAFTNAYYTTINRDPFEWSYVSTEGKANGVYDFIGSAFPKSEEELTADGLELVSGPRWRLKPNKFGQDLPGLEVPKIECSAPPFKSDNIKYEVGERVTTVINLLDWDDSKGPSPLATSAGWVDVYQNDFVTVAGTINGVPYTTNGLPMTSDFDVAFYIKGDAKSTAIYSAKLILEYEGQGDTPPPSDIDMALVSLAVPSRATINSEQIVAVEIVNNGPADGAEGTVLVEGVSSRGQTVQFSDVFNNVSNGDSVNFVFNWTAPAAPATFTWTATVVSDGDTDNSNDTATAITRVRR</sequence>
<dbReference type="EMBL" id="CP003060">
    <property type="protein sequence ID" value="AEP30084.1"/>
    <property type="molecule type" value="Genomic_DNA"/>
</dbReference>
<keyword evidence="1" id="KW-0732">Signal</keyword>
<evidence type="ECO:0000313" key="2">
    <source>
        <dbReference type="EMBL" id="AEP30084.1"/>
    </source>
</evidence>
<evidence type="ECO:0008006" key="4">
    <source>
        <dbReference type="Google" id="ProtNLM"/>
    </source>
</evidence>
<dbReference type="eggNOG" id="ENOG502ZSJI">
    <property type="taxonomic scope" value="Bacteria"/>
</dbReference>
<proteinExistence type="predicted"/>
<feature type="signal peptide" evidence="1">
    <location>
        <begin position="1"/>
        <end position="26"/>
    </location>
</feature>
<protein>
    <recommendedName>
        <fullName evidence="4">CARDB domain-containing protein</fullName>
    </recommendedName>
</protein>
<gene>
    <name evidence="2" type="ordered locus">GNIT_1975</name>
</gene>
<dbReference type="RefSeq" id="WP_014108958.1">
    <property type="nucleotide sequence ID" value="NC_016041.1"/>
</dbReference>
<dbReference type="KEGG" id="gni:GNIT_1975"/>
<evidence type="ECO:0000313" key="3">
    <source>
        <dbReference type="Proteomes" id="UP000009282"/>
    </source>
</evidence>